<feature type="compositionally biased region" description="Low complexity" evidence="1">
    <location>
        <begin position="242"/>
        <end position="255"/>
    </location>
</feature>
<evidence type="ECO:0000313" key="2">
    <source>
        <dbReference type="EMBL" id="KAG9062950.1"/>
    </source>
</evidence>
<dbReference type="Proteomes" id="UP000707451">
    <property type="component" value="Unassembled WGS sequence"/>
</dbReference>
<dbReference type="CDD" id="cd21044">
    <property type="entry name" value="Rab11BD_RAB3IP_like"/>
    <property type="match status" value="1"/>
</dbReference>
<feature type="region of interest" description="Disordered" evidence="1">
    <location>
        <begin position="84"/>
        <end position="213"/>
    </location>
</feature>
<dbReference type="EMBL" id="JAHRHY010000017">
    <property type="protein sequence ID" value="KAG9062950.1"/>
    <property type="molecule type" value="Genomic_DNA"/>
</dbReference>
<proteinExistence type="predicted"/>
<feature type="compositionally biased region" description="Low complexity" evidence="1">
    <location>
        <begin position="182"/>
        <end position="213"/>
    </location>
</feature>
<dbReference type="AlphaFoldDB" id="A0A9P8BP45"/>
<feature type="compositionally biased region" description="Basic and acidic residues" evidence="1">
    <location>
        <begin position="270"/>
        <end position="283"/>
    </location>
</feature>
<gene>
    <name evidence="2" type="ORF">KI688_004550</name>
</gene>
<dbReference type="Pfam" id="PF25555">
    <property type="entry name" value="RAB3A-like_C"/>
    <property type="match status" value="1"/>
</dbReference>
<organism evidence="2 3">
    <name type="scientific">Linnemannia hyalina</name>
    <dbReference type="NCBI Taxonomy" id="64524"/>
    <lineage>
        <taxon>Eukaryota</taxon>
        <taxon>Fungi</taxon>
        <taxon>Fungi incertae sedis</taxon>
        <taxon>Mucoromycota</taxon>
        <taxon>Mortierellomycotina</taxon>
        <taxon>Mortierellomycetes</taxon>
        <taxon>Mortierellales</taxon>
        <taxon>Mortierellaceae</taxon>
        <taxon>Linnemannia</taxon>
    </lineage>
</organism>
<feature type="compositionally biased region" description="Polar residues" evidence="1">
    <location>
        <begin position="725"/>
        <end position="748"/>
    </location>
</feature>
<dbReference type="PANTHER" id="PTHR34755:SF4">
    <property type="entry name" value="F-BOX DOMAIN-CONTAINING PROTEIN"/>
    <property type="match status" value="1"/>
</dbReference>
<comment type="caution">
    <text evidence="2">The sequence shown here is derived from an EMBL/GenBank/DDBJ whole genome shotgun (WGS) entry which is preliminary data.</text>
</comment>
<feature type="compositionally biased region" description="Polar residues" evidence="1">
    <location>
        <begin position="156"/>
        <end position="181"/>
    </location>
</feature>
<dbReference type="PANTHER" id="PTHR34755">
    <property type="entry name" value="SERINE/ARGININE REPETITIVE MATRIX PROTEIN 3-RELATED"/>
    <property type="match status" value="1"/>
</dbReference>
<evidence type="ECO:0000256" key="1">
    <source>
        <dbReference type="SAM" id="MobiDB-lite"/>
    </source>
</evidence>
<feature type="region of interest" description="Disordered" evidence="1">
    <location>
        <begin position="242"/>
        <end position="301"/>
    </location>
</feature>
<feature type="compositionally biased region" description="Low complexity" evidence="1">
    <location>
        <begin position="84"/>
        <end position="97"/>
    </location>
</feature>
<feature type="compositionally biased region" description="Low complexity" evidence="1">
    <location>
        <begin position="692"/>
        <end position="709"/>
    </location>
</feature>
<keyword evidence="3" id="KW-1185">Reference proteome</keyword>
<feature type="compositionally biased region" description="Basic and acidic residues" evidence="1">
    <location>
        <begin position="145"/>
        <end position="155"/>
    </location>
</feature>
<name>A0A9P8BP45_9FUNG</name>
<reference evidence="2" key="1">
    <citation type="submission" date="2021-06" db="EMBL/GenBank/DDBJ databases">
        <title>Genome Sequence of Mortierella hyaline Strain SCG-10, a Cold-Adapted, Nitrate-Reducing Fungus Isolated from Soil in Minnesota, USA.</title>
        <authorList>
            <person name="Aldossari N."/>
        </authorList>
    </citation>
    <scope>NUCLEOTIDE SEQUENCE</scope>
    <source>
        <strain evidence="2">SCG-10</strain>
    </source>
</reference>
<dbReference type="InterPro" id="IPR052109">
    <property type="entry name" value="SRRM_Domain-Containing"/>
</dbReference>
<dbReference type="OrthoDB" id="5560525at2759"/>
<sequence>MLDGKVMPWLQEAMQTVTMLESRLQELEEDCKAIPLYEQDRLEMTQEIQDLDAIVQQDQGWMDHAEIVVQWTTSVLENALISSSSASHTNNHNSNGSPRQSTRTRTRTEEVMPGLGRNTRSEGTLPSLIAEKSSTLGNLSSSSESRMETGAKKQLSESSDADPSQPDLPTSSACSTNVNNTDTSRLSSASLSTVPSSSLSPNNNDSSSSSDTVAVKESQEAVYRNAIMAALQYLKTIEIAPSLSSTSSSSCKTSTENGSGRKLASRGHGSRQEQEKGARDAVKQGKRRTRTRTRGAPDRALKEWLENSSMMSLVSNIITEELLHEDEDEEGERVEDFSVSRVLATVEDMDSNRDRNTGTELDVQANTPELRSPSTSSSSQMRRCRQLLAGSLGPLQKSIDTTFAAHTITQPNLLPISTNTSTETLFHALNSTAATISGSSQSLNSILSPTFIDERVFLKQHILHLDKLRVQELNRHQKIEEGHQQLVRDLRRFSKELLGSVNELTCAQAALDEASELALLALRCLEKGVPSGGGAGSMMVVVVDMAGSQQKQQPDNVSDENYMATTTTIRQKRLVAASRKELESSGELVGECITRIRQLAADCVGITELAGKGHHYQQSPGTGGINASFIHPALNLVRNAAMDGGEVGEGELQRKEFAATVLPLESKATPIAVEKFVDGITFQEFEDHLTSIRSSSSNNNNNSAPSESNIFKRTFPSSSSSSSSARLTANNTNVGRRNHPSTTNTGQSEYMRKVLAEDIYPCLLINHNGRSPTTAATVAKRQSSGWMSAFLSSSSTLSSASSPPLRHGINNNTNSNVQGLWVQRLLKAMEANACEIEAWKHSPPPPPPVTATGNTTTNAGSMLVVNRTTTAAAPKTACCLCGSIRSCEFRLRLLDSSFSSSSTSSSSSSSAPNSSTIPSSTQPPQQQQYHALDRFCRERIVAVCDFFMFLAHLRQGLLNQPTSLELFRRALGLRQRMAYARIGSMDLVGGGGRTVGGGGGGGGEASLYVTRE</sequence>
<accession>A0A9P8BP45</accession>
<evidence type="ECO:0000313" key="3">
    <source>
        <dbReference type="Proteomes" id="UP000707451"/>
    </source>
</evidence>
<feature type="region of interest" description="Disordered" evidence="1">
    <location>
        <begin position="899"/>
        <end position="926"/>
    </location>
</feature>
<feature type="compositionally biased region" description="Low complexity" evidence="1">
    <location>
        <begin position="133"/>
        <end position="144"/>
    </location>
</feature>
<feature type="compositionally biased region" description="Basic residues" evidence="1">
    <location>
        <begin position="284"/>
        <end position="293"/>
    </location>
</feature>
<protein>
    <submittedName>
        <fullName evidence="2">Uncharacterized protein</fullName>
    </submittedName>
</protein>
<feature type="region of interest" description="Disordered" evidence="1">
    <location>
        <begin position="692"/>
        <end position="749"/>
    </location>
</feature>
<feature type="region of interest" description="Disordered" evidence="1">
    <location>
        <begin position="348"/>
        <end position="381"/>
    </location>
</feature>